<feature type="chain" id="PRO_5009527127" description="Carboxypeptidase regulatory-like domain-containing protein" evidence="3">
    <location>
        <begin position="25"/>
        <end position="569"/>
    </location>
</feature>
<feature type="compositionally biased region" description="Gly residues" evidence="1">
    <location>
        <begin position="164"/>
        <end position="186"/>
    </location>
</feature>
<accession>A0A1F6V356</accession>
<feature type="signal peptide" evidence="3">
    <location>
        <begin position="1"/>
        <end position="24"/>
    </location>
</feature>
<sequence length="569" mass="62560">MNFQARNTIFLVFLFFSVFSFTLANIGTIDTSATNQAKVCHNVACDDFGIINFELSSEPYIVIENNNGISGKVWGDELGWIFMNPTGQGVTFMNEETGLLTGYAWSQVSGWIDFSPTGQSVTIDPVSGEFSGYAWTGGAYGGWIKFDCTDASTCVRTTWRKNDGGGSSGSGGDGGGVTVIDDGGGVVTPPPDIPTNVNPPSPPPPPGEPILPDLPPSLPPPDGPGGPGDGGGGGFVSDVITAVQVGFLNLIDKLFYLIKSPVGNLISRIVTILGLLSGVFALFGLGDIGLNLLRLWSFFLYGMGFKKRNRPWGVVYDSITKQPLDPAYVVLNDMEGREIGSSITDLDGRYGFLVSPGTYRIVASKTNYTYPSLKLTGRTSDELYNDLYFGEQIEIKEEGEIIAKNIPLDQIGFDWNEFAKKEQRRMKFYHTRDVLLARFSDFMFFLGFVVSIIVLFVVPKPYNIIIFCLYIVLLFLRRTTIRRNKKGRVVYKVDNTPLSYGVLRVRLATTGQEVARRVLDETGNYYCLVPNGVYNVSIEKKNDDSSYTNIFTSPALEVKEGILKKDFKI</sequence>
<comment type="caution">
    <text evidence="4">The sequence shown here is derived from an EMBL/GenBank/DDBJ whole genome shotgun (WGS) entry which is preliminary data.</text>
</comment>
<reference evidence="4 5" key="1">
    <citation type="journal article" date="2016" name="Nat. Commun.">
        <title>Thousands of microbial genomes shed light on interconnected biogeochemical processes in an aquifer system.</title>
        <authorList>
            <person name="Anantharaman K."/>
            <person name="Brown C.T."/>
            <person name="Hug L.A."/>
            <person name="Sharon I."/>
            <person name="Castelle C.J."/>
            <person name="Probst A.J."/>
            <person name="Thomas B.C."/>
            <person name="Singh A."/>
            <person name="Wilkins M.J."/>
            <person name="Karaoz U."/>
            <person name="Brodie E.L."/>
            <person name="Williams K.H."/>
            <person name="Hubbard S.S."/>
            <person name="Banfield J.F."/>
        </authorList>
    </citation>
    <scope>NUCLEOTIDE SEQUENCE [LARGE SCALE GENOMIC DNA]</scope>
</reference>
<keyword evidence="2" id="KW-0472">Membrane</keyword>
<dbReference type="EMBL" id="MFTO01000005">
    <property type="protein sequence ID" value="OGI64191.1"/>
    <property type="molecule type" value="Genomic_DNA"/>
</dbReference>
<feature type="compositionally biased region" description="Pro residues" evidence="1">
    <location>
        <begin position="188"/>
        <end position="224"/>
    </location>
</feature>
<evidence type="ECO:0000256" key="1">
    <source>
        <dbReference type="SAM" id="MobiDB-lite"/>
    </source>
</evidence>
<feature type="region of interest" description="Disordered" evidence="1">
    <location>
        <begin position="158"/>
        <end position="233"/>
    </location>
</feature>
<evidence type="ECO:0000313" key="5">
    <source>
        <dbReference type="Proteomes" id="UP000178985"/>
    </source>
</evidence>
<gene>
    <name evidence="4" type="ORF">A2733_02975</name>
</gene>
<dbReference type="Proteomes" id="UP000178985">
    <property type="component" value="Unassembled WGS sequence"/>
</dbReference>
<evidence type="ECO:0000313" key="4">
    <source>
        <dbReference type="EMBL" id="OGI64191.1"/>
    </source>
</evidence>
<evidence type="ECO:0008006" key="6">
    <source>
        <dbReference type="Google" id="ProtNLM"/>
    </source>
</evidence>
<evidence type="ECO:0000256" key="3">
    <source>
        <dbReference type="SAM" id="SignalP"/>
    </source>
</evidence>
<organism evidence="4 5">
    <name type="scientific">Candidatus Nomurabacteria bacterium RIFCSPHIGHO2_01_FULL_40_20</name>
    <dbReference type="NCBI Taxonomy" id="1801738"/>
    <lineage>
        <taxon>Bacteria</taxon>
        <taxon>Candidatus Nomuraibacteriota</taxon>
    </lineage>
</organism>
<feature type="transmembrane region" description="Helical" evidence="2">
    <location>
        <begin position="435"/>
        <end position="456"/>
    </location>
</feature>
<feature type="transmembrane region" description="Helical" evidence="2">
    <location>
        <begin position="462"/>
        <end position="479"/>
    </location>
</feature>
<evidence type="ECO:0000256" key="2">
    <source>
        <dbReference type="SAM" id="Phobius"/>
    </source>
</evidence>
<dbReference type="Gene3D" id="2.60.40.1120">
    <property type="entry name" value="Carboxypeptidase-like, regulatory domain"/>
    <property type="match status" value="1"/>
</dbReference>
<keyword evidence="2" id="KW-0812">Transmembrane</keyword>
<dbReference type="InterPro" id="IPR008969">
    <property type="entry name" value="CarboxyPept-like_regulatory"/>
</dbReference>
<dbReference type="SUPFAM" id="SSF49464">
    <property type="entry name" value="Carboxypeptidase regulatory domain-like"/>
    <property type="match status" value="1"/>
</dbReference>
<proteinExistence type="predicted"/>
<protein>
    <recommendedName>
        <fullName evidence="6">Carboxypeptidase regulatory-like domain-containing protein</fullName>
    </recommendedName>
</protein>
<name>A0A1F6V356_9BACT</name>
<keyword evidence="2" id="KW-1133">Transmembrane helix</keyword>
<keyword evidence="3" id="KW-0732">Signal</keyword>
<feature type="transmembrane region" description="Helical" evidence="2">
    <location>
        <begin position="269"/>
        <end position="293"/>
    </location>
</feature>
<dbReference type="AlphaFoldDB" id="A0A1F6V356"/>